<evidence type="ECO:0000259" key="3">
    <source>
        <dbReference type="Pfam" id="PF13649"/>
    </source>
</evidence>
<dbReference type="Gene3D" id="3.40.50.150">
    <property type="entry name" value="Vaccinia Virus protein VP39"/>
    <property type="match status" value="1"/>
</dbReference>
<sequence>MDVATKEFYDQYWPRFVPIYEETKKYMLRTITEPHVGRALDAGCGHGLCSIVLSELADQVTGVDISTDSLDTARQQVAMAGRSNITLLHQDLQSLDPALKDFDLVWCWGVAMMAPDPMKVMHNLMRATAPGGTVYLGLYLRTWLSPVHQLVRHTCRTFMNGPRRKKLVCDFFAGLTRVVCRLRGEEINRRPDNVSIQAQVEDWYYPPYKTFYTPDEIIDLFRRNGFQAECIQDRLGRMKSATIFVVRAVKTAG</sequence>
<reference evidence="4 5" key="1">
    <citation type="submission" date="2020-05" db="EMBL/GenBank/DDBJ databases">
        <title>Azospirillum oleiclasticum sp. nov, a nitrogen-fixing and heavy crude oil-emulsifying bacterium isolated from the crude oil of Yumen Oilfield.</title>
        <authorList>
            <person name="Wu D."/>
            <person name="Cai M."/>
            <person name="Zhang X."/>
        </authorList>
    </citation>
    <scope>NUCLEOTIDE SEQUENCE [LARGE SCALE GENOMIC DNA]</scope>
    <source>
        <strain evidence="4 5">ROY-1-1-2</strain>
    </source>
</reference>
<dbReference type="Proteomes" id="UP000584642">
    <property type="component" value="Unassembled WGS sequence"/>
</dbReference>
<evidence type="ECO:0000256" key="1">
    <source>
        <dbReference type="ARBA" id="ARBA00022603"/>
    </source>
</evidence>
<evidence type="ECO:0000313" key="5">
    <source>
        <dbReference type="Proteomes" id="UP000584642"/>
    </source>
</evidence>
<dbReference type="InterPro" id="IPR029063">
    <property type="entry name" value="SAM-dependent_MTases_sf"/>
</dbReference>
<dbReference type="SUPFAM" id="SSF53335">
    <property type="entry name" value="S-adenosyl-L-methionine-dependent methyltransferases"/>
    <property type="match status" value="1"/>
</dbReference>
<dbReference type="PANTHER" id="PTHR43861:SF1">
    <property type="entry name" value="TRANS-ACONITATE 2-METHYLTRANSFERASE"/>
    <property type="match status" value="1"/>
</dbReference>
<dbReference type="GO" id="GO:0032259">
    <property type="term" value="P:methylation"/>
    <property type="evidence" value="ECO:0007669"/>
    <property type="project" value="UniProtKB-KW"/>
</dbReference>
<organism evidence="4 5">
    <name type="scientific">Azospirillum oleiclasticum</name>
    <dbReference type="NCBI Taxonomy" id="2735135"/>
    <lineage>
        <taxon>Bacteria</taxon>
        <taxon>Pseudomonadati</taxon>
        <taxon>Pseudomonadota</taxon>
        <taxon>Alphaproteobacteria</taxon>
        <taxon>Rhodospirillales</taxon>
        <taxon>Azospirillaceae</taxon>
        <taxon>Azospirillum</taxon>
    </lineage>
</organism>
<gene>
    <name evidence="4" type="ORF">HND93_35575</name>
</gene>
<keyword evidence="1 4" id="KW-0489">Methyltransferase</keyword>
<protein>
    <submittedName>
        <fullName evidence="4">Class I SAM-dependent methyltransferase</fullName>
    </submittedName>
</protein>
<keyword evidence="2" id="KW-0808">Transferase</keyword>
<feature type="domain" description="Methyltransferase" evidence="3">
    <location>
        <begin position="40"/>
        <end position="132"/>
    </location>
</feature>
<keyword evidence="5" id="KW-1185">Reference proteome</keyword>
<proteinExistence type="predicted"/>
<evidence type="ECO:0000256" key="2">
    <source>
        <dbReference type="ARBA" id="ARBA00022679"/>
    </source>
</evidence>
<dbReference type="EMBL" id="JABFDB010000052">
    <property type="protein sequence ID" value="NYZ25053.1"/>
    <property type="molecule type" value="Genomic_DNA"/>
</dbReference>
<accession>A0ABX2TN19</accession>
<dbReference type="CDD" id="cd02440">
    <property type="entry name" value="AdoMet_MTases"/>
    <property type="match status" value="1"/>
</dbReference>
<evidence type="ECO:0000313" key="4">
    <source>
        <dbReference type="EMBL" id="NYZ25053.1"/>
    </source>
</evidence>
<dbReference type="PANTHER" id="PTHR43861">
    <property type="entry name" value="TRANS-ACONITATE 2-METHYLTRANSFERASE-RELATED"/>
    <property type="match status" value="1"/>
</dbReference>
<name>A0ABX2TN19_9PROT</name>
<comment type="caution">
    <text evidence="4">The sequence shown here is derived from an EMBL/GenBank/DDBJ whole genome shotgun (WGS) entry which is preliminary data.</text>
</comment>
<dbReference type="InterPro" id="IPR041698">
    <property type="entry name" value="Methyltransf_25"/>
</dbReference>
<dbReference type="GO" id="GO:0008168">
    <property type="term" value="F:methyltransferase activity"/>
    <property type="evidence" value="ECO:0007669"/>
    <property type="project" value="UniProtKB-KW"/>
</dbReference>
<dbReference type="Pfam" id="PF13649">
    <property type="entry name" value="Methyltransf_25"/>
    <property type="match status" value="1"/>
</dbReference>